<protein>
    <submittedName>
        <fullName evidence="3">Sister chromatid cohesion protein Dcc1</fullName>
    </submittedName>
</protein>
<comment type="similarity">
    <text evidence="1">Belongs to the DCC1 family.</text>
</comment>
<evidence type="ECO:0000313" key="4">
    <source>
        <dbReference type="Proteomes" id="UP000242180"/>
    </source>
</evidence>
<dbReference type="InterPro" id="IPR019128">
    <property type="entry name" value="Dcc1"/>
</dbReference>
<evidence type="ECO:0000313" key="3">
    <source>
        <dbReference type="EMBL" id="ORZ02310.1"/>
    </source>
</evidence>
<keyword evidence="4" id="KW-1185">Reference proteome</keyword>
<evidence type="ECO:0000256" key="2">
    <source>
        <dbReference type="ARBA" id="ARBA00022705"/>
    </source>
</evidence>
<dbReference type="GO" id="GO:0006260">
    <property type="term" value="P:DNA replication"/>
    <property type="evidence" value="ECO:0007669"/>
    <property type="project" value="UniProtKB-KW"/>
</dbReference>
<keyword evidence="2" id="KW-0235">DNA replication</keyword>
<dbReference type="STRING" id="13706.A0A1X2HRU9"/>
<dbReference type="PANTHER" id="PTHR13395">
    <property type="entry name" value="SISTER CHROMATID COHESION PROTEIN DCC1-RELATED"/>
    <property type="match status" value="1"/>
</dbReference>
<comment type="caution">
    <text evidence="3">The sequence shown here is derived from an EMBL/GenBank/DDBJ whole genome shotgun (WGS) entry which is preliminary data.</text>
</comment>
<dbReference type="EMBL" id="MCGN01000001">
    <property type="protein sequence ID" value="ORZ02310.1"/>
    <property type="molecule type" value="Genomic_DNA"/>
</dbReference>
<accession>A0A1X2HRU9</accession>
<dbReference type="GO" id="GO:0000785">
    <property type="term" value="C:chromatin"/>
    <property type="evidence" value="ECO:0007669"/>
    <property type="project" value="TreeGrafter"/>
</dbReference>
<reference evidence="3 4" key="1">
    <citation type="submission" date="2016-07" db="EMBL/GenBank/DDBJ databases">
        <title>Pervasive Adenine N6-methylation of Active Genes in Fungi.</title>
        <authorList>
            <consortium name="DOE Joint Genome Institute"/>
            <person name="Mondo S.J."/>
            <person name="Dannebaum R.O."/>
            <person name="Kuo R.C."/>
            <person name="Labutti K."/>
            <person name="Haridas S."/>
            <person name="Kuo A."/>
            <person name="Salamov A."/>
            <person name="Ahrendt S.R."/>
            <person name="Lipzen A."/>
            <person name="Sullivan W."/>
            <person name="Andreopoulos W.B."/>
            <person name="Clum A."/>
            <person name="Lindquist E."/>
            <person name="Daum C."/>
            <person name="Ramamoorthy G.K."/>
            <person name="Gryganskyi A."/>
            <person name="Culley D."/>
            <person name="Magnuson J.K."/>
            <person name="James T.Y."/>
            <person name="O'Malley M.A."/>
            <person name="Stajich J.E."/>
            <person name="Spatafora J.W."/>
            <person name="Visel A."/>
            <person name="Grigoriev I.V."/>
        </authorList>
    </citation>
    <scope>NUCLEOTIDE SEQUENCE [LARGE SCALE GENOMIC DNA]</scope>
    <source>
        <strain evidence="3 4">NRRL 2496</strain>
    </source>
</reference>
<dbReference type="Proteomes" id="UP000242180">
    <property type="component" value="Unassembled WGS sequence"/>
</dbReference>
<gene>
    <name evidence="3" type="ORF">BCR43DRAFT_519655</name>
</gene>
<proteinExistence type="inferred from homology"/>
<dbReference type="GO" id="GO:0000775">
    <property type="term" value="C:chromosome, centromeric region"/>
    <property type="evidence" value="ECO:0007669"/>
    <property type="project" value="TreeGrafter"/>
</dbReference>
<name>A0A1X2HRU9_SYNRA</name>
<dbReference type="InParanoid" id="A0A1X2HRU9"/>
<dbReference type="PANTHER" id="PTHR13395:SF6">
    <property type="entry name" value="SISTER CHROMATID COHESION PROTEIN DCC1"/>
    <property type="match status" value="1"/>
</dbReference>
<sequence length="358" mass="40392">MPDLLYTSDFQRGTYRLIELGSKELEDCLTSGQELVIKGLPDDQAVLCTPDKTFSVVQVNTSNSMLLTEPQFDGNLLVMDDLTSTIELIPSQARLQRIDSLLESTLYAGPDADEGLLAGKTLYTRSDLEQMIQASAAELEQGLKERHVFELNGYCRMLDPSYNIVLFDALITNAVIHNVNATAMQTDDAMACMRLYQRDPDPVLTACLHSTCDRVQDGWSYNTKRAHRLAGQVVLASSRGREWLRHDFESAWRALVPNDIPFEADWDTLAGLYVDLEPRTLGAKVEHRLTYFPASELPLDPAQRFAKLFERKDKWTPEQMKPFLDAISPNNKAAEALLLKFTRSQNLKGQRFLGSRIK</sequence>
<dbReference type="AlphaFoldDB" id="A0A1X2HRU9"/>
<dbReference type="OMA" id="DSESWPF"/>
<dbReference type="GO" id="GO:0034088">
    <property type="term" value="P:maintenance of mitotic sister chromatid cohesion"/>
    <property type="evidence" value="ECO:0007669"/>
    <property type="project" value="TreeGrafter"/>
</dbReference>
<organism evidence="3 4">
    <name type="scientific">Syncephalastrum racemosum</name>
    <name type="common">Filamentous fungus</name>
    <dbReference type="NCBI Taxonomy" id="13706"/>
    <lineage>
        <taxon>Eukaryota</taxon>
        <taxon>Fungi</taxon>
        <taxon>Fungi incertae sedis</taxon>
        <taxon>Mucoromycota</taxon>
        <taxon>Mucoromycotina</taxon>
        <taxon>Mucoromycetes</taxon>
        <taxon>Mucorales</taxon>
        <taxon>Syncephalastraceae</taxon>
        <taxon>Syncephalastrum</taxon>
    </lineage>
</organism>
<dbReference type="OrthoDB" id="276989at2759"/>
<dbReference type="Pfam" id="PF09724">
    <property type="entry name" value="Dcc1"/>
    <property type="match status" value="1"/>
</dbReference>
<dbReference type="FunCoup" id="A0A1X2HRU9">
    <property type="interactions" value="307"/>
</dbReference>
<evidence type="ECO:0000256" key="1">
    <source>
        <dbReference type="ARBA" id="ARBA00007017"/>
    </source>
</evidence>
<dbReference type="GO" id="GO:0031390">
    <property type="term" value="C:Ctf18 RFC-like complex"/>
    <property type="evidence" value="ECO:0007669"/>
    <property type="project" value="InterPro"/>
</dbReference>